<evidence type="ECO:0000256" key="1">
    <source>
        <dbReference type="ARBA" id="ARBA00022448"/>
    </source>
</evidence>
<accession>A0ABU0YV30</accession>
<dbReference type="SUPFAM" id="SSF52540">
    <property type="entry name" value="P-loop containing nucleoside triphosphate hydrolases"/>
    <property type="match status" value="2"/>
</dbReference>
<dbReference type="Pfam" id="PF00005">
    <property type="entry name" value="ABC_tran"/>
    <property type="match status" value="2"/>
</dbReference>
<dbReference type="GO" id="GO:0005524">
    <property type="term" value="F:ATP binding"/>
    <property type="evidence" value="ECO:0007669"/>
    <property type="project" value="UniProtKB-KW"/>
</dbReference>
<evidence type="ECO:0000313" key="10">
    <source>
        <dbReference type="EMBL" id="MDQ7250498.1"/>
    </source>
</evidence>
<dbReference type="Proteomes" id="UP001230156">
    <property type="component" value="Unassembled WGS sequence"/>
</dbReference>
<evidence type="ECO:0000256" key="4">
    <source>
        <dbReference type="ARBA" id="ARBA00022737"/>
    </source>
</evidence>
<dbReference type="CDD" id="cd03216">
    <property type="entry name" value="ABC_Carb_Monos_I"/>
    <property type="match status" value="1"/>
</dbReference>
<dbReference type="Gene3D" id="3.40.50.300">
    <property type="entry name" value="P-loop containing nucleotide triphosphate hydrolases"/>
    <property type="match status" value="2"/>
</dbReference>
<evidence type="ECO:0000256" key="5">
    <source>
        <dbReference type="ARBA" id="ARBA00022741"/>
    </source>
</evidence>
<keyword evidence="2" id="KW-1003">Cell membrane</keyword>
<feature type="domain" description="ABC transporter" evidence="9">
    <location>
        <begin position="5"/>
        <end position="241"/>
    </location>
</feature>
<feature type="domain" description="ABC transporter" evidence="9">
    <location>
        <begin position="250"/>
        <end position="497"/>
    </location>
</feature>
<keyword evidence="5" id="KW-0547">Nucleotide-binding</keyword>
<dbReference type="InterPro" id="IPR027417">
    <property type="entry name" value="P-loop_NTPase"/>
</dbReference>
<dbReference type="EMBL" id="JAUYVI010000007">
    <property type="protein sequence ID" value="MDQ7250498.1"/>
    <property type="molecule type" value="Genomic_DNA"/>
</dbReference>
<evidence type="ECO:0000256" key="2">
    <source>
        <dbReference type="ARBA" id="ARBA00022475"/>
    </source>
</evidence>
<dbReference type="PANTHER" id="PTHR43790">
    <property type="entry name" value="CARBOHYDRATE TRANSPORT ATP-BINDING PROTEIN MG119-RELATED"/>
    <property type="match status" value="1"/>
</dbReference>
<evidence type="ECO:0000256" key="8">
    <source>
        <dbReference type="ARBA" id="ARBA00023136"/>
    </source>
</evidence>
<evidence type="ECO:0000256" key="7">
    <source>
        <dbReference type="ARBA" id="ARBA00022967"/>
    </source>
</evidence>
<evidence type="ECO:0000256" key="6">
    <source>
        <dbReference type="ARBA" id="ARBA00022840"/>
    </source>
</evidence>
<name>A0ABU0YV30_9PROT</name>
<keyword evidence="4" id="KW-0677">Repeat</keyword>
<keyword evidence="1" id="KW-0813">Transport</keyword>
<keyword evidence="11" id="KW-1185">Reference proteome</keyword>
<dbReference type="PANTHER" id="PTHR43790:SF1">
    <property type="entry name" value="XYLOSE IMPORT ATP-BINDING PROTEIN XYLG"/>
    <property type="match status" value="1"/>
</dbReference>
<keyword evidence="3" id="KW-0762">Sugar transport</keyword>
<dbReference type="InterPro" id="IPR050107">
    <property type="entry name" value="ABC_carbohydrate_import_ATPase"/>
</dbReference>
<keyword evidence="8" id="KW-0472">Membrane</keyword>
<keyword evidence="7" id="KW-1278">Translocase</keyword>
<dbReference type="InterPro" id="IPR003593">
    <property type="entry name" value="AAA+_ATPase"/>
</dbReference>
<dbReference type="RefSeq" id="WP_379959847.1">
    <property type="nucleotide sequence ID" value="NZ_JAUYVI010000007.1"/>
</dbReference>
<protein>
    <submittedName>
        <fullName evidence="10">Sugar ABC transporter ATP-binding protein</fullName>
    </submittedName>
</protein>
<evidence type="ECO:0000256" key="3">
    <source>
        <dbReference type="ARBA" id="ARBA00022597"/>
    </source>
</evidence>
<dbReference type="InterPro" id="IPR017871">
    <property type="entry name" value="ABC_transporter-like_CS"/>
</dbReference>
<keyword evidence="6 10" id="KW-0067">ATP-binding</keyword>
<gene>
    <name evidence="10" type="ORF">Q8A70_22600</name>
</gene>
<evidence type="ECO:0000259" key="9">
    <source>
        <dbReference type="PROSITE" id="PS50893"/>
    </source>
</evidence>
<comment type="caution">
    <text evidence="10">The sequence shown here is derived from an EMBL/GenBank/DDBJ whole genome shotgun (WGS) entry which is preliminary data.</text>
</comment>
<dbReference type="InterPro" id="IPR003439">
    <property type="entry name" value="ABC_transporter-like_ATP-bd"/>
</dbReference>
<dbReference type="PROSITE" id="PS00211">
    <property type="entry name" value="ABC_TRANSPORTER_1"/>
    <property type="match status" value="1"/>
</dbReference>
<evidence type="ECO:0000313" key="11">
    <source>
        <dbReference type="Proteomes" id="UP001230156"/>
    </source>
</evidence>
<dbReference type="PROSITE" id="PS50893">
    <property type="entry name" value="ABC_TRANSPORTER_2"/>
    <property type="match status" value="2"/>
</dbReference>
<proteinExistence type="predicted"/>
<dbReference type="CDD" id="cd03215">
    <property type="entry name" value="ABC_Carb_Monos_II"/>
    <property type="match status" value="1"/>
</dbReference>
<reference evidence="11" key="1">
    <citation type="submission" date="2023-08" db="EMBL/GenBank/DDBJ databases">
        <title>Rhodospirillaceae gen. nov., a novel taxon isolated from the Yangtze River Yuezi River estuary sludge.</title>
        <authorList>
            <person name="Ruan L."/>
        </authorList>
    </citation>
    <scope>NUCLEOTIDE SEQUENCE [LARGE SCALE GENOMIC DNA]</scope>
    <source>
        <strain evidence="11">R-7</strain>
    </source>
</reference>
<sequence length="497" mass="53420">MAELLRLEGLSKRYIGTQALDSVDLSVEAGQILCLAGANGSGKSTLLKCISGAEVPDAGQIVWQGQAFRRLTPVQAQQLGIQVIYQDLSIFPDLSVAENIAFHAIQRHHRLWVDWAACNAVARRALEQLGTALPLDARLGDLSIGAKQTAAIARALTQECRLLVMDEPTSALPSRDVAHLLDMVRRLKADGISVLFVSHKLDELFEVADRFCVLRDGRKIGDYEPSQLSVDQLGFLMTGIEVKAEHAGAVRDGSVEPLLRVEGLTRGGQYRNVSFALRPGEVMGLAGLTGAGRTEIALSLFGLNPPDAGRVTMEGRELKAGSPLDAVRAGIVLVSEDRHSQGLFARKPIRVNIAASIYDRLKSRFGFVSTAAERRVADTWVERVRVKTPSSDEPAQSLSGGNQQKVVLAKWLATAPKVLILDNPTAGIDVGSKMEIHEIIHELAREGHGVIMISDDLGELAGNCDRVFLLRAGELAGEFSGSALTAQSLGAALRQAA</sequence>
<organism evidence="10 11">
    <name type="scientific">Dongia sedimenti</name>
    <dbReference type="NCBI Taxonomy" id="3064282"/>
    <lineage>
        <taxon>Bacteria</taxon>
        <taxon>Pseudomonadati</taxon>
        <taxon>Pseudomonadota</taxon>
        <taxon>Alphaproteobacteria</taxon>
        <taxon>Rhodospirillales</taxon>
        <taxon>Dongiaceae</taxon>
        <taxon>Dongia</taxon>
    </lineage>
</organism>
<dbReference type="SMART" id="SM00382">
    <property type="entry name" value="AAA"/>
    <property type="match status" value="2"/>
</dbReference>